<evidence type="ECO:0000313" key="4">
    <source>
        <dbReference type="Proteomes" id="UP001500466"/>
    </source>
</evidence>
<reference evidence="4" key="1">
    <citation type="journal article" date="2019" name="Int. J. Syst. Evol. Microbiol.">
        <title>The Global Catalogue of Microorganisms (GCM) 10K type strain sequencing project: providing services to taxonomists for standard genome sequencing and annotation.</title>
        <authorList>
            <consortium name="The Broad Institute Genomics Platform"/>
            <consortium name="The Broad Institute Genome Sequencing Center for Infectious Disease"/>
            <person name="Wu L."/>
            <person name="Ma J."/>
        </authorList>
    </citation>
    <scope>NUCLEOTIDE SEQUENCE [LARGE SCALE GENOMIC DNA]</scope>
    <source>
        <strain evidence="4">JCM 17986</strain>
    </source>
</reference>
<evidence type="ECO:0000313" key="3">
    <source>
        <dbReference type="EMBL" id="GAA4970413.1"/>
    </source>
</evidence>
<dbReference type="EMBL" id="BAABHS010000013">
    <property type="protein sequence ID" value="GAA4970413.1"/>
    <property type="molecule type" value="Genomic_DNA"/>
</dbReference>
<evidence type="ECO:0000259" key="1">
    <source>
        <dbReference type="Pfam" id="PF26035"/>
    </source>
</evidence>
<dbReference type="InterPro" id="IPR058323">
    <property type="entry name" value="DUF8010"/>
</dbReference>
<dbReference type="Proteomes" id="UP001500466">
    <property type="component" value="Unassembled WGS sequence"/>
</dbReference>
<accession>A0ABP9HHA0</accession>
<keyword evidence="4" id="KW-1185">Reference proteome</keyword>
<dbReference type="RefSeq" id="WP_345676920.1">
    <property type="nucleotide sequence ID" value="NZ_BAABHS010000013.1"/>
</dbReference>
<gene>
    <name evidence="3" type="ORF">GCM10023205_39950</name>
</gene>
<dbReference type="Pfam" id="PF26572">
    <property type="entry name" value="DUF8185"/>
    <property type="match status" value="1"/>
</dbReference>
<feature type="domain" description="DUF8185" evidence="2">
    <location>
        <begin position="123"/>
        <end position="234"/>
    </location>
</feature>
<evidence type="ECO:0000259" key="2">
    <source>
        <dbReference type="Pfam" id="PF26572"/>
    </source>
</evidence>
<proteinExistence type="predicted"/>
<comment type="caution">
    <text evidence="3">The sequence shown here is derived from an EMBL/GenBank/DDBJ whole genome shotgun (WGS) entry which is preliminary data.</text>
</comment>
<protein>
    <submittedName>
        <fullName evidence="3">Uncharacterized protein</fullName>
    </submittedName>
</protein>
<name>A0ABP9HHA0_9ACTN</name>
<dbReference type="InterPro" id="IPR058498">
    <property type="entry name" value="DUF8185"/>
</dbReference>
<organism evidence="3 4">
    <name type="scientific">Yinghuangia aomiensis</name>
    <dbReference type="NCBI Taxonomy" id="676205"/>
    <lineage>
        <taxon>Bacteria</taxon>
        <taxon>Bacillati</taxon>
        <taxon>Actinomycetota</taxon>
        <taxon>Actinomycetes</taxon>
        <taxon>Kitasatosporales</taxon>
        <taxon>Streptomycetaceae</taxon>
        <taxon>Yinghuangia</taxon>
    </lineage>
</organism>
<dbReference type="Pfam" id="PF26035">
    <property type="entry name" value="DUF8010"/>
    <property type="match status" value="1"/>
</dbReference>
<sequence length="243" mass="24935">MTVPPVLRLADGSGIADLAGYLVRLLRYDRAAAVHLRAAGDVLATFGRVPFGTGTAGVLALRTSALAAPAQVDATVSAGQLLDALAKADDAATARRAETPPVGDVEIALPEAITGPPWTGLLPPRAGWSREASLPIPALVHEVAEAVGRFRARTEALPAPDRTRAALDRIAEDVWSKTLPGAPGTGLPLRAAHAAASLGFLGSVDAGTDASVHAVGGWLRLDGPFGSVFVRRAGGSSLFIPRR</sequence>
<feature type="domain" description="DUF8010" evidence="1">
    <location>
        <begin position="6"/>
        <end position="94"/>
    </location>
</feature>